<organism evidence="3 4">
    <name type="scientific">Pseudomonas morbosilactucae</name>
    <dbReference type="NCBI Taxonomy" id="2938197"/>
    <lineage>
        <taxon>Bacteria</taxon>
        <taxon>Pseudomonadati</taxon>
        <taxon>Pseudomonadota</taxon>
        <taxon>Gammaproteobacteria</taxon>
        <taxon>Pseudomonadales</taxon>
        <taxon>Pseudomonadaceae</taxon>
        <taxon>Pseudomonas</taxon>
    </lineage>
</organism>
<protein>
    <recommendedName>
        <fullName evidence="1">Inner membrane protein</fullName>
    </recommendedName>
</protein>
<keyword evidence="2" id="KW-0812">Transmembrane</keyword>
<accession>A0A9X1YZJ5</accession>
<evidence type="ECO:0000256" key="2">
    <source>
        <dbReference type="SAM" id="Phobius"/>
    </source>
</evidence>
<dbReference type="PIRSF" id="PIRSF016789">
    <property type="entry name" value="DUF454"/>
    <property type="match status" value="1"/>
</dbReference>
<keyword evidence="2" id="KW-1133">Transmembrane helix</keyword>
<comment type="subcellular location">
    <subcellularLocation>
        <location evidence="1">Cell inner membrane</location>
        <topology evidence="1">Multi-pass membrane protein</topology>
    </subcellularLocation>
</comment>
<evidence type="ECO:0000313" key="3">
    <source>
        <dbReference type="EMBL" id="MCK9799345.1"/>
    </source>
</evidence>
<dbReference type="PANTHER" id="PTHR35813">
    <property type="entry name" value="INNER MEMBRANE PROTEIN YBAN"/>
    <property type="match status" value="1"/>
</dbReference>
<comment type="caution">
    <text evidence="3">The sequence shown here is derived from an EMBL/GenBank/DDBJ whole genome shotgun (WGS) entry which is preliminary data.</text>
</comment>
<reference evidence="3 4" key="1">
    <citation type="journal article" date="2022" name="Int. J. Syst. Evol. Microbiol.">
        <title>Pseudomonas aegrilactucae sp. nov. and Pseudomonas morbosilactucae sp. nov., pathogens causing bacterial rot of lettuce in Japan.</title>
        <authorList>
            <person name="Sawada H."/>
            <person name="Fujikawa T."/>
            <person name="Satou M."/>
        </authorList>
    </citation>
    <scope>NUCLEOTIDE SEQUENCE [LARGE SCALE GENOMIC DNA]</scope>
    <source>
        <strain evidence="3 4">MAFF 302030</strain>
    </source>
</reference>
<gene>
    <name evidence="3" type="ORF">M1B34_16935</name>
</gene>
<feature type="transmembrane region" description="Helical" evidence="2">
    <location>
        <begin position="118"/>
        <end position="136"/>
    </location>
</feature>
<dbReference type="GO" id="GO:0005886">
    <property type="term" value="C:plasma membrane"/>
    <property type="evidence" value="ECO:0007669"/>
    <property type="project" value="UniProtKB-SubCell"/>
</dbReference>
<name>A0A9X1YZJ5_9PSED</name>
<keyword evidence="1 2" id="KW-0472">Membrane</keyword>
<dbReference type="InterPro" id="IPR007401">
    <property type="entry name" value="DUF454"/>
</dbReference>
<dbReference type="AlphaFoldDB" id="A0A9X1YZJ5"/>
<keyword evidence="1" id="KW-1003">Cell membrane</keyword>
<evidence type="ECO:0000313" key="4">
    <source>
        <dbReference type="Proteomes" id="UP001155059"/>
    </source>
</evidence>
<dbReference type="RefSeq" id="WP_123333603.1">
    <property type="nucleotide sequence ID" value="NZ_JALQCW010000039.1"/>
</dbReference>
<dbReference type="Pfam" id="PF04304">
    <property type="entry name" value="DUF454"/>
    <property type="match status" value="1"/>
</dbReference>
<evidence type="ECO:0000256" key="1">
    <source>
        <dbReference type="PIRNR" id="PIRNR016789"/>
    </source>
</evidence>
<dbReference type="Proteomes" id="UP001155059">
    <property type="component" value="Unassembled WGS sequence"/>
</dbReference>
<dbReference type="EMBL" id="JALQCW010000039">
    <property type="protein sequence ID" value="MCK9799345.1"/>
    <property type="molecule type" value="Genomic_DNA"/>
</dbReference>
<keyword evidence="1" id="KW-0997">Cell inner membrane</keyword>
<reference evidence="3 4" key="2">
    <citation type="journal article" date="2023" name="Plant Pathol.">
        <title>Dismantling and reorganizing Pseudomonas marginalis sensu#lato.</title>
        <authorList>
            <person name="Sawada H."/>
            <person name="Fujikawa T."/>
            <person name="Satou M."/>
        </authorList>
    </citation>
    <scope>NUCLEOTIDE SEQUENCE [LARGE SCALE GENOMIC DNA]</scope>
    <source>
        <strain evidence="3 4">MAFF 302030</strain>
    </source>
</reference>
<feature type="transmembrane region" description="Helical" evidence="2">
    <location>
        <begin position="26"/>
        <end position="48"/>
    </location>
</feature>
<dbReference type="PANTHER" id="PTHR35813:SF1">
    <property type="entry name" value="INNER MEMBRANE PROTEIN YBAN"/>
    <property type="match status" value="1"/>
</dbReference>
<sequence>MPAKPVVAPVPAEPLPAAPSRGLKRLAYVVLAYASLGCGILGLFVPGLPTTEFILLSAWAASRGSPRLNRWLLQHRVFGTLLRNWRDGGVIERKNKLYASLSMLLCLGLLLWHAPPLWLLLLAGSGMAVGAGWIWSRPERRAGC</sequence>
<proteinExistence type="predicted"/>